<organism evidence="1 2">
    <name type="scientific">Nemorincola caseinilytica</name>
    <dbReference type="NCBI Taxonomy" id="2054315"/>
    <lineage>
        <taxon>Bacteria</taxon>
        <taxon>Pseudomonadati</taxon>
        <taxon>Bacteroidota</taxon>
        <taxon>Chitinophagia</taxon>
        <taxon>Chitinophagales</taxon>
        <taxon>Chitinophagaceae</taxon>
        <taxon>Nemorincola</taxon>
    </lineage>
</organism>
<dbReference type="RefSeq" id="WP_345081553.1">
    <property type="nucleotide sequence ID" value="NZ_BAABFA010000010.1"/>
</dbReference>
<accession>A0ABP8NEX6</accession>
<sequence length="395" mass="41349">MSGVSINLANGGLGGTLQTADGIAGLVLTGGVDAGGYVLGTPKLVTGLSSLTAAGITEDDNAFAMRQIKDFYALAGDGAQLYLMLVPDTMTVADIADITEPNGAQKLLQYADGKIKLLGIMTDDTAVDTPTQEDALNSDIPQALVNMGFLANEWFVGHKPFRAIIGGTSYSGVPADLADQTADSMNRVAILIGDTRPAPTGGIGGAACLGMALGLAASLPVQRKLSRVQNGRLPTVSAYVGQYAVGAVGSDEGVIAGRGYITFRRYPNVTGFFFSSDTMCTAPSDDYQFLSRGRIIDKAHVLAYATFVQEVDDEVLINTDGTLNSGYCKGLSQQMENVINNTMTVNNEISSVTCFIDPEQNILATSRLEVSLSIIPVGYSSNITISLGFINPANN</sequence>
<gene>
    <name evidence="1" type="ORF">GCM10023093_16990</name>
</gene>
<keyword evidence="2" id="KW-1185">Reference proteome</keyword>
<dbReference type="InterPro" id="IPR019694">
    <property type="entry name" value="Phage_HP1_Orf23"/>
</dbReference>
<comment type="caution">
    <text evidence="1">The sequence shown here is derived from an EMBL/GenBank/DDBJ whole genome shotgun (WGS) entry which is preliminary data.</text>
</comment>
<proteinExistence type="predicted"/>
<name>A0ABP8NEX6_9BACT</name>
<dbReference type="Proteomes" id="UP001500067">
    <property type="component" value="Unassembled WGS sequence"/>
</dbReference>
<reference evidence="2" key="1">
    <citation type="journal article" date="2019" name="Int. J. Syst. Evol. Microbiol.">
        <title>The Global Catalogue of Microorganisms (GCM) 10K type strain sequencing project: providing services to taxonomists for standard genome sequencing and annotation.</title>
        <authorList>
            <consortium name="The Broad Institute Genomics Platform"/>
            <consortium name="The Broad Institute Genome Sequencing Center for Infectious Disease"/>
            <person name="Wu L."/>
            <person name="Ma J."/>
        </authorList>
    </citation>
    <scope>NUCLEOTIDE SEQUENCE [LARGE SCALE GENOMIC DNA]</scope>
    <source>
        <strain evidence="2">JCM 32105</strain>
    </source>
</reference>
<dbReference type="Pfam" id="PF10758">
    <property type="entry name" value="DUF2586"/>
    <property type="match status" value="1"/>
</dbReference>
<evidence type="ECO:0000313" key="2">
    <source>
        <dbReference type="Proteomes" id="UP001500067"/>
    </source>
</evidence>
<evidence type="ECO:0008006" key="3">
    <source>
        <dbReference type="Google" id="ProtNLM"/>
    </source>
</evidence>
<evidence type="ECO:0000313" key="1">
    <source>
        <dbReference type="EMBL" id="GAA4465217.1"/>
    </source>
</evidence>
<protein>
    <recommendedName>
        <fullName evidence="3">DUF2586 family protein</fullName>
    </recommendedName>
</protein>
<dbReference type="EMBL" id="BAABFA010000010">
    <property type="protein sequence ID" value="GAA4465217.1"/>
    <property type="molecule type" value="Genomic_DNA"/>
</dbReference>